<organism evidence="3 4">
    <name type="scientific">Photobacterium kishitanii</name>
    <dbReference type="NCBI Taxonomy" id="318456"/>
    <lineage>
        <taxon>Bacteria</taxon>
        <taxon>Pseudomonadati</taxon>
        <taxon>Pseudomonadota</taxon>
        <taxon>Gammaproteobacteria</taxon>
        <taxon>Vibrionales</taxon>
        <taxon>Vibrionaceae</taxon>
        <taxon>Photobacterium</taxon>
    </lineage>
</organism>
<proteinExistence type="predicted"/>
<keyword evidence="2" id="KW-0732">Signal</keyword>
<feature type="transmembrane region" description="Helical" evidence="1">
    <location>
        <begin position="28"/>
        <end position="52"/>
    </location>
</feature>
<dbReference type="AlphaFoldDB" id="A0A2T3KAW7"/>
<keyword evidence="1" id="KW-0472">Membrane</keyword>
<sequence length="246" mass="27394">MYKFLVFLVLFLSSPANAGALENETGSFLSYFIVLIYSVAFMGGAYFILTIIGNLCDFDKFKQRSDSPIRQLFVRGLIAGILMNPSNIIGMVSNSLGYDLNGDASYCFAFSETLQTASSAKVDNGSGLNWKYKSHEGCFTSATNSYVKKLTDKINQSEHKKITDLLVGKFRIIVGIFQTIAIYFFFSAWFKIAQISEGKERQTTYGKQIIIIIVSCVFINLPSTIQALEHEYDSVSAEEQAASQVR</sequence>
<gene>
    <name evidence="3" type="ORF">C9J27_24095</name>
</gene>
<protein>
    <submittedName>
        <fullName evidence="3">Uncharacterized protein</fullName>
    </submittedName>
</protein>
<feature type="transmembrane region" description="Helical" evidence="1">
    <location>
        <begin position="170"/>
        <end position="189"/>
    </location>
</feature>
<evidence type="ECO:0000256" key="1">
    <source>
        <dbReference type="SAM" id="Phobius"/>
    </source>
</evidence>
<feature type="chain" id="PRO_5015729628" evidence="2">
    <location>
        <begin position="19"/>
        <end position="246"/>
    </location>
</feature>
<evidence type="ECO:0000313" key="4">
    <source>
        <dbReference type="Proteomes" id="UP000241426"/>
    </source>
</evidence>
<reference evidence="3 4" key="1">
    <citation type="submission" date="2018-01" db="EMBL/GenBank/DDBJ databases">
        <title>Whole genome sequencing of Histamine producing bacteria.</title>
        <authorList>
            <person name="Butler K."/>
        </authorList>
    </citation>
    <scope>NUCLEOTIDE SEQUENCE [LARGE SCALE GENOMIC DNA]</scope>
    <source>
        <strain evidence="3 4">FS-7.2</strain>
    </source>
</reference>
<dbReference type="EMBL" id="PYNF01000044">
    <property type="protein sequence ID" value="PSU89766.1"/>
    <property type="molecule type" value="Genomic_DNA"/>
</dbReference>
<feature type="transmembrane region" description="Helical" evidence="1">
    <location>
        <begin position="209"/>
        <end position="228"/>
    </location>
</feature>
<name>A0A2T3KAW7_9GAMM</name>
<keyword evidence="1" id="KW-0812">Transmembrane</keyword>
<dbReference type="RefSeq" id="WP_107290145.1">
    <property type="nucleotide sequence ID" value="NZ_PYNF01000044.1"/>
</dbReference>
<dbReference type="Proteomes" id="UP000241426">
    <property type="component" value="Unassembled WGS sequence"/>
</dbReference>
<feature type="signal peptide" evidence="2">
    <location>
        <begin position="1"/>
        <end position="18"/>
    </location>
</feature>
<feature type="transmembrane region" description="Helical" evidence="1">
    <location>
        <begin position="72"/>
        <end position="92"/>
    </location>
</feature>
<comment type="caution">
    <text evidence="3">The sequence shown here is derived from an EMBL/GenBank/DDBJ whole genome shotgun (WGS) entry which is preliminary data.</text>
</comment>
<evidence type="ECO:0000313" key="3">
    <source>
        <dbReference type="EMBL" id="PSU89766.1"/>
    </source>
</evidence>
<accession>A0A2T3KAW7</accession>
<evidence type="ECO:0000256" key="2">
    <source>
        <dbReference type="SAM" id="SignalP"/>
    </source>
</evidence>
<keyword evidence="1" id="KW-1133">Transmembrane helix</keyword>